<dbReference type="Proteomes" id="UP001565243">
    <property type="component" value="Unassembled WGS sequence"/>
</dbReference>
<dbReference type="Gene3D" id="1.20.1330.10">
    <property type="entry name" value="f41 fragment of flagellin, N-terminal domain"/>
    <property type="match status" value="2"/>
</dbReference>
<dbReference type="EMBL" id="JBGFFX010000009">
    <property type="protein sequence ID" value="MEY8771706.1"/>
    <property type="molecule type" value="Genomic_DNA"/>
</dbReference>
<dbReference type="PANTHER" id="PTHR42792:SF2">
    <property type="entry name" value="FLAGELLIN"/>
    <property type="match status" value="1"/>
</dbReference>
<dbReference type="InterPro" id="IPR046358">
    <property type="entry name" value="Flagellin_C"/>
</dbReference>
<dbReference type="RefSeq" id="WP_301253243.1">
    <property type="nucleotide sequence ID" value="NZ_JBGFFX010000009.1"/>
</dbReference>
<reference evidence="7 8" key="1">
    <citation type="submission" date="2024-07" db="EMBL/GenBank/DDBJ databases">
        <authorList>
            <person name="Hebao G."/>
        </authorList>
    </citation>
    <scope>NUCLEOTIDE SEQUENCE [LARGE SCALE GENOMIC DNA]</scope>
    <source>
        <strain evidence="7 8">ACCC 02193</strain>
    </source>
</reference>
<comment type="similarity">
    <text evidence="1 4">Belongs to the bacterial flagellin family.</text>
</comment>
<evidence type="ECO:0000256" key="4">
    <source>
        <dbReference type="RuleBase" id="RU362073"/>
    </source>
</evidence>
<keyword evidence="7" id="KW-0282">Flagellum</keyword>
<keyword evidence="3 4" id="KW-0975">Bacterial flagellum</keyword>
<evidence type="ECO:0000259" key="5">
    <source>
        <dbReference type="Pfam" id="PF00669"/>
    </source>
</evidence>
<keyword evidence="8" id="KW-1185">Reference proteome</keyword>
<dbReference type="PANTHER" id="PTHR42792">
    <property type="entry name" value="FLAGELLIN"/>
    <property type="match status" value="1"/>
</dbReference>
<keyword evidence="7" id="KW-0969">Cilium</keyword>
<dbReference type="Pfam" id="PF00700">
    <property type="entry name" value="Flagellin_C"/>
    <property type="match status" value="1"/>
</dbReference>
<keyword evidence="2 4" id="KW-0964">Secreted</keyword>
<feature type="domain" description="Flagellin C-terminal" evidence="6">
    <location>
        <begin position="396"/>
        <end position="481"/>
    </location>
</feature>
<sequence>MLTIYNNETALATGNARAANSSLLAQSIERLSSGLRINGARDDAAGQAIANRMQANVNADSAVTRGLNDAISYAQTAESALGNIGDMLIKAKSLAVRAANGTMSVSDRQSYNAEYQQLLASINGIASGTEIFGQFPLATDKPELPPVLLGNVAPIGTKFPIAGQNYSFNSGVISLAYIPAGTTNISITVDSLSMDDDVQLFTRDGKHLAGTPIEGGTPDFTWASKGVTDAASATSKLMSVSNGFSSGASYDASGLNEGGPAWALNGSETSSYNGMSITYSGDGDRYEDAATGAANDGTVTSNTLERVSIDNVSEDLIVVVVGNGSFNSNLTWGSLPQPTATPAVPPKQSQPLEVITSANYGQPIQSDTLGPTPSDTKTLGLDNTSLLTDGAIRTAMGALDAALNKVSSYRSDYGSKINRYESNKSVLSQQSIATQAAQSRIQDADYAQEASKLAMAQIKEQGQNAVTKMANQQAQNVLTLLRD</sequence>
<comment type="caution">
    <text evidence="7">The sequence shown here is derived from an EMBL/GenBank/DDBJ whole genome shotgun (WGS) entry which is preliminary data.</text>
</comment>
<evidence type="ECO:0000259" key="6">
    <source>
        <dbReference type="Pfam" id="PF00700"/>
    </source>
</evidence>
<evidence type="ECO:0000256" key="2">
    <source>
        <dbReference type="ARBA" id="ARBA00022525"/>
    </source>
</evidence>
<comment type="function">
    <text evidence="4">Flagellin is the subunit protein which polymerizes to form the filaments of bacterial flagella.</text>
</comment>
<dbReference type="SUPFAM" id="SSF64518">
    <property type="entry name" value="Phase 1 flagellin"/>
    <property type="match status" value="1"/>
</dbReference>
<evidence type="ECO:0000256" key="3">
    <source>
        <dbReference type="ARBA" id="ARBA00023143"/>
    </source>
</evidence>
<keyword evidence="7" id="KW-0966">Cell projection</keyword>
<proteinExistence type="inferred from homology"/>
<name>A0ABV4EA44_9GAMM</name>
<evidence type="ECO:0000256" key="1">
    <source>
        <dbReference type="ARBA" id="ARBA00005709"/>
    </source>
</evidence>
<gene>
    <name evidence="7" type="ORF">AB6T85_15005</name>
</gene>
<dbReference type="Pfam" id="PF00669">
    <property type="entry name" value="Flagellin_N"/>
    <property type="match status" value="1"/>
</dbReference>
<evidence type="ECO:0000313" key="7">
    <source>
        <dbReference type="EMBL" id="MEY8771706.1"/>
    </source>
</evidence>
<organism evidence="7 8">
    <name type="scientific">Erwinia aeris</name>
    <dbReference type="NCBI Taxonomy" id="3239803"/>
    <lineage>
        <taxon>Bacteria</taxon>
        <taxon>Pseudomonadati</taxon>
        <taxon>Pseudomonadota</taxon>
        <taxon>Gammaproteobacteria</taxon>
        <taxon>Enterobacterales</taxon>
        <taxon>Erwiniaceae</taxon>
        <taxon>Erwinia</taxon>
    </lineage>
</organism>
<comment type="subcellular location">
    <subcellularLocation>
        <location evidence="4">Secreted</location>
    </subcellularLocation>
    <subcellularLocation>
        <location evidence="4">Bacterial flagellum</location>
    </subcellularLocation>
</comment>
<feature type="domain" description="Flagellin N-terminal" evidence="5">
    <location>
        <begin position="6"/>
        <end position="136"/>
    </location>
</feature>
<dbReference type="PRINTS" id="PR00207">
    <property type="entry name" value="FLAGELLIN"/>
</dbReference>
<accession>A0ABV4EA44</accession>
<dbReference type="InterPro" id="IPR001029">
    <property type="entry name" value="Flagellin_N"/>
</dbReference>
<protein>
    <recommendedName>
        <fullName evidence="4">Flagellin</fullName>
    </recommendedName>
</protein>
<evidence type="ECO:0000313" key="8">
    <source>
        <dbReference type="Proteomes" id="UP001565243"/>
    </source>
</evidence>
<dbReference type="InterPro" id="IPR001492">
    <property type="entry name" value="Flagellin"/>
</dbReference>